<reference evidence="15" key="1">
    <citation type="submission" date="2020-01" db="EMBL/GenBank/DDBJ databases">
        <title>Sphingomonas sp. strain CSW-10.</title>
        <authorList>
            <person name="Chen W.-M."/>
        </authorList>
    </citation>
    <scope>NUCLEOTIDE SEQUENCE [LARGE SCALE GENOMIC DNA]</scope>
    <source>
        <strain evidence="15">NST-5</strain>
    </source>
</reference>
<dbReference type="InterPro" id="IPR002226">
    <property type="entry name" value="Catalase_haem_BS"/>
</dbReference>
<dbReference type="InterPro" id="IPR010582">
    <property type="entry name" value="Catalase_immune_responsive"/>
</dbReference>
<dbReference type="InterPro" id="IPR011614">
    <property type="entry name" value="Catalase_core"/>
</dbReference>
<evidence type="ECO:0000256" key="11">
    <source>
        <dbReference type="RuleBase" id="RU000498"/>
    </source>
</evidence>
<evidence type="ECO:0000256" key="3">
    <source>
        <dbReference type="ARBA" id="ARBA00012314"/>
    </source>
</evidence>
<keyword evidence="9 10" id="KW-0376">Hydrogen peroxide</keyword>
<dbReference type="InterPro" id="IPR041399">
    <property type="entry name" value="Catalase_large_C"/>
</dbReference>
<evidence type="ECO:0000256" key="1">
    <source>
        <dbReference type="ARBA" id="ARBA00001971"/>
    </source>
</evidence>
<evidence type="ECO:0000256" key="6">
    <source>
        <dbReference type="ARBA" id="ARBA00022723"/>
    </source>
</evidence>
<dbReference type="SMART" id="SM01060">
    <property type="entry name" value="Catalase"/>
    <property type="match status" value="1"/>
</dbReference>
<evidence type="ECO:0000256" key="8">
    <source>
        <dbReference type="ARBA" id="ARBA00023004"/>
    </source>
</evidence>
<proteinExistence type="inferred from homology"/>
<feature type="compositionally biased region" description="Polar residues" evidence="12">
    <location>
        <begin position="1"/>
        <end position="11"/>
    </location>
</feature>
<keyword evidence="15" id="KW-1185">Reference proteome</keyword>
<comment type="catalytic activity">
    <reaction evidence="10 11">
        <text>2 H2O2 = O2 + 2 H2O</text>
        <dbReference type="Rhea" id="RHEA:20309"/>
        <dbReference type="ChEBI" id="CHEBI:15377"/>
        <dbReference type="ChEBI" id="CHEBI:15379"/>
        <dbReference type="ChEBI" id="CHEBI:16240"/>
        <dbReference type="EC" id="1.11.1.6"/>
    </reaction>
</comment>
<dbReference type="PIRSF" id="PIRSF038927">
    <property type="entry name" value="Catalase_clade2"/>
    <property type="match status" value="1"/>
</dbReference>
<dbReference type="PANTHER" id="PTHR42821:SF1">
    <property type="entry name" value="CATALASE-B"/>
    <property type="match status" value="1"/>
</dbReference>
<evidence type="ECO:0000256" key="4">
    <source>
        <dbReference type="ARBA" id="ARBA00022559"/>
    </source>
</evidence>
<protein>
    <recommendedName>
        <fullName evidence="3 10">Catalase</fullName>
        <ecNumber evidence="3 10">1.11.1.6</ecNumber>
    </recommendedName>
</protein>
<dbReference type="SUPFAM" id="SSF56634">
    <property type="entry name" value="Heme-dependent catalase-like"/>
    <property type="match status" value="1"/>
</dbReference>
<evidence type="ECO:0000256" key="9">
    <source>
        <dbReference type="ARBA" id="ARBA00023324"/>
    </source>
</evidence>
<organism evidence="14 15">
    <name type="scientific">Flavobacterium ichthyis</name>
    <dbReference type="NCBI Taxonomy" id="2698827"/>
    <lineage>
        <taxon>Bacteria</taxon>
        <taxon>Pseudomonadati</taxon>
        <taxon>Bacteroidota</taxon>
        <taxon>Flavobacteriia</taxon>
        <taxon>Flavobacteriales</taxon>
        <taxon>Flavobacteriaceae</taxon>
        <taxon>Flavobacterium</taxon>
    </lineage>
</organism>
<evidence type="ECO:0000313" key="15">
    <source>
        <dbReference type="Proteomes" id="UP000798602"/>
    </source>
</evidence>
<dbReference type="Pfam" id="PF00199">
    <property type="entry name" value="Catalase"/>
    <property type="match status" value="1"/>
</dbReference>
<keyword evidence="5 10" id="KW-0349">Heme</keyword>
<dbReference type="CDD" id="cd08155">
    <property type="entry name" value="catalase_clade_2"/>
    <property type="match status" value="1"/>
</dbReference>
<name>A0ABW9Z9L9_9FLAO</name>
<dbReference type="Proteomes" id="UP000798602">
    <property type="component" value="Unassembled WGS sequence"/>
</dbReference>
<dbReference type="InterPro" id="IPR024708">
    <property type="entry name" value="Catalase_AS"/>
</dbReference>
<feature type="region of interest" description="Disordered" evidence="12">
    <location>
        <begin position="1"/>
        <end position="27"/>
    </location>
</feature>
<keyword evidence="8 10" id="KW-0408">Iron</keyword>
<dbReference type="PROSITE" id="PS00437">
    <property type="entry name" value="CATALASE_1"/>
    <property type="match status" value="1"/>
</dbReference>
<dbReference type="CDD" id="cd03132">
    <property type="entry name" value="GATase1_catalase"/>
    <property type="match status" value="1"/>
</dbReference>
<feature type="compositionally biased region" description="Basic and acidic residues" evidence="12">
    <location>
        <begin position="12"/>
        <end position="26"/>
    </location>
</feature>
<keyword evidence="6 10" id="KW-0479">Metal-binding</keyword>
<accession>A0ABW9Z9L9</accession>
<dbReference type="RefSeq" id="WP_166536684.1">
    <property type="nucleotide sequence ID" value="NZ_JAABLM010000006.1"/>
</dbReference>
<dbReference type="Pfam" id="PF18011">
    <property type="entry name" value="Catalase_C"/>
    <property type="match status" value="1"/>
</dbReference>
<feature type="domain" description="Catalase core" evidence="13">
    <location>
        <begin position="32"/>
        <end position="420"/>
    </location>
</feature>
<dbReference type="InterPro" id="IPR020835">
    <property type="entry name" value="Catalase_sf"/>
</dbReference>
<evidence type="ECO:0000256" key="7">
    <source>
        <dbReference type="ARBA" id="ARBA00023002"/>
    </source>
</evidence>
<keyword evidence="4 10" id="KW-0575">Peroxidase</keyword>
<evidence type="ECO:0000256" key="12">
    <source>
        <dbReference type="SAM" id="MobiDB-lite"/>
    </source>
</evidence>
<comment type="caution">
    <text evidence="14">The sequence shown here is derived from an EMBL/GenBank/DDBJ whole genome shotgun (WGS) entry which is preliminary data.</text>
</comment>
<evidence type="ECO:0000256" key="2">
    <source>
        <dbReference type="ARBA" id="ARBA00010660"/>
    </source>
</evidence>
<dbReference type="Pfam" id="PF06628">
    <property type="entry name" value="Catalase-rel"/>
    <property type="match status" value="1"/>
</dbReference>
<dbReference type="PROSITE" id="PS51402">
    <property type="entry name" value="CATALASE_3"/>
    <property type="match status" value="1"/>
</dbReference>
<evidence type="ECO:0000259" key="13">
    <source>
        <dbReference type="SMART" id="SM01060"/>
    </source>
</evidence>
<evidence type="ECO:0000256" key="10">
    <source>
        <dbReference type="PIRNR" id="PIRNR038927"/>
    </source>
</evidence>
<sequence length="721" mass="81540">MKKKYTNSSEPFNKKQQDLAPEKSFGHDQYLTTNQGVKINDDNNSLKAGDRGPSLLEDFILREKITHFDHERIPERIVHARGSAAHGYFQPYGNISQYTKARFLQDPNSITPVFVRFSTVAGFRGSTDLARDVRGFAVKFYTEEGNYDLVGNNVPVFFIQDASKFPDLIHAVKPEPHHEMPQAASAHDTFWDFISLMPESMHMIMWAMSDRAIPRSYRMMEGFGVHTFRFINAENKSTFVKFHWKPKLGTHAVVWDEAQKISGKDPDFHRRDLWEAIENGNYPEWELGVQLIPEEDEHKFDFDLLDPTKIVPEELVPVTLIGKMVLNKNPDNFFAETEQVAFHPGHVVPGIDFTNDPLLQGRLFSYTDTQLSRLGSPNFHEIPINRPINAMHNNQRDGHMRQEINTGRVSYFPNSLGGGCPYQAKMAEGGFTSYEERIDAKKIRERSESFKDHFSQAVLFYESQNETEKQHIANALKFELSKVETVVIRERMVGLLAKINENLAKEVAASLGIVIKEIEKPINQGIGADTDSQKHEPTTAKKPETLSKALSMIENPTNPNDIATRMIAFLCSDGVNEDSVNIMKNELESKNAVVKIIGTNANSIKCDSGNTLKVDFNLLSTTSVVFDGVFIPSGKESVEKLVQQPQTAEFINDAFKHCKPIAAENEGIHIISNSDIGKNITSDQKLPAGVFSEKENKTQLTENFVNALAKHRIWEREKILN</sequence>
<dbReference type="GO" id="GO:0004096">
    <property type="term" value="F:catalase activity"/>
    <property type="evidence" value="ECO:0007669"/>
    <property type="project" value="UniProtKB-EC"/>
</dbReference>
<dbReference type="InterPro" id="IPR029062">
    <property type="entry name" value="Class_I_gatase-like"/>
</dbReference>
<evidence type="ECO:0000313" key="14">
    <source>
        <dbReference type="EMBL" id="NBL64856.1"/>
    </source>
</evidence>
<comment type="function">
    <text evidence="10">Decomposes hydrogen peroxide into water and oxygen; serves to protect cells from the toxic effects of hydrogen peroxide.</text>
</comment>
<comment type="similarity">
    <text evidence="2">Belongs to the catalase family. HPII subfamily.</text>
</comment>
<dbReference type="SUPFAM" id="SSF52317">
    <property type="entry name" value="Class I glutamine amidotransferase-like"/>
    <property type="match status" value="1"/>
</dbReference>
<dbReference type="InterPro" id="IPR018028">
    <property type="entry name" value="Catalase"/>
</dbReference>
<evidence type="ECO:0000256" key="5">
    <source>
        <dbReference type="ARBA" id="ARBA00022617"/>
    </source>
</evidence>
<comment type="cofactor">
    <cofactor evidence="1 10">
        <name>heme</name>
        <dbReference type="ChEBI" id="CHEBI:30413"/>
    </cofactor>
</comment>
<dbReference type="InterPro" id="IPR024712">
    <property type="entry name" value="Catalase_clade2"/>
</dbReference>
<dbReference type="PRINTS" id="PR00067">
    <property type="entry name" value="CATALASE"/>
</dbReference>
<dbReference type="Gene3D" id="1.20.1370.20">
    <property type="match status" value="1"/>
</dbReference>
<dbReference type="EC" id="1.11.1.6" evidence="3 10"/>
<keyword evidence="7 10" id="KW-0560">Oxidoreductase</keyword>
<dbReference type="EMBL" id="JAABLM010000006">
    <property type="protein sequence ID" value="NBL64856.1"/>
    <property type="molecule type" value="Genomic_DNA"/>
</dbReference>
<dbReference type="Gene3D" id="2.40.180.10">
    <property type="entry name" value="Catalase core domain"/>
    <property type="match status" value="1"/>
</dbReference>
<dbReference type="Gene3D" id="3.40.50.880">
    <property type="match status" value="1"/>
</dbReference>
<dbReference type="PANTHER" id="PTHR42821">
    <property type="entry name" value="CATALASE"/>
    <property type="match status" value="1"/>
</dbReference>
<dbReference type="PROSITE" id="PS00438">
    <property type="entry name" value="CATALASE_2"/>
    <property type="match status" value="1"/>
</dbReference>
<gene>
    <name evidence="14" type="ORF">GV828_06535</name>
</gene>
<dbReference type="InterPro" id="IPR043156">
    <property type="entry name" value="Catalase_clade2_helical"/>
</dbReference>